<dbReference type="RefSeq" id="XP_012894799.1">
    <property type="nucleotide sequence ID" value="XM_013039345.1"/>
</dbReference>
<proteinExistence type="predicted"/>
<dbReference type="AlphaFoldDB" id="D8LYU6"/>
<reference evidence="1" key="1">
    <citation type="submission" date="2010-02" db="EMBL/GenBank/DDBJ databases">
        <title>Sequencing and annotation of the Blastocystis hominis genome.</title>
        <authorList>
            <person name="Wincker P."/>
        </authorList>
    </citation>
    <scope>NUCLEOTIDE SEQUENCE</scope>
    <source>
        <strain evidence="1">Singapore isolate B</strain>
    </source>
</reference>
<accession>D8LYU6</accession>
<organism evidence="1">
    <name type="scientific">Blastocystis hominis</name>
    <dbReference type="NCBI Taxonomy" id="12968"/>
    <lineage>
        <taxon>Eukaryota</taxon>
        <taxon>Sar</taxon>
        <taxon>Stramenopiles</taxon>
        <taxon>Bigyra</taxon>
        <taxon>Opalozoa</taxon>
        <taxon>Opalinata</taxon>
        <taxon>Blastocystidae</taxon>
        <taxon>Blastocystis</taxon>
    </lineage>
</organism>
<name>D8LYU6_BLAHO</name>
<sequence>MVFVGDTVISEKPITIDELSDFIVDYDDVYRHKERSMMLIIDWSIWEVRRMADAMVLERQFTQIF</sequence>
<protein>
    <submittedName>
        <fullName evidence="1">Uncharacterized protein</fullName>
    </submittedName>
</protein>
<evidence type="ECO:0000313" key="1">
    <source>
        <dbReference type="EMBL" id="CBK20751.2"/>
    </source>
</evidence>
<evidence type="ECO:0000313" key="2">
    <source>
        <dbReference type="Proteomes" id="UP000008312"/>
    </source>
</evidence>
<gene>
    <name evidence="1" type="ORF">GSBLH_T00001026001</name>
</gene>
<keyword evidence="2" id="KW-1185">Reference proteome</keyword>
<dbReference type="Proteomes" id="UP000008312">
    <property type="component" value="Unassembled WGS sequence"/>
</dbReference>
<dbReference type="GeneID" id="24918307"/>
<dbReference type="InParanoid" id="D8LYU6"/>
<dbReference type="EMBL" id="FN668639">
    <property type="protein sequence ID" value="CBK20751.2"/>
    <property type="molecule type" value="Genomic_DNA"/>
</dbReference>